<organism evidence="1 2">
    <name type="scientific">Pseudoalteromonas neustonica</name>
    <dbReference type="NCBI Taxonomy" id="1840331"/>
    <lineage>
        <taxon>Bacteria</taxon>
        <taxon>Pseudomonadati</taxon>
        <taxon>Pseudomonadota</taxon>
        <taxon>Gammaproteobacteria</taxon>
        <taxon>Alteromonadales</taxon>
        <taxon>Pseudoalteromonadaceae</taxon>
        <taxon>Pseudoalteromonas</taxon>
    </lineage>
</organism>
<sequence>MQLYKFRSLDNFQFVLDIIVNKRLYAATFDAMNDPMEGFYTADDDIPDELIKSLQEHRKTLKFCSLSKYSNNPLMWAHYGSGSRGIVIGVEVKEEEDIREVIYGSHSHLMASNPSTLERAKNVLSFKAGFWQYEDEVRVFADKGNYISVKVTEIIFGERVDRTQKALLKKIVKATNPSIKLTEWNDEMLYVHSEPVFKV</sequence>
<proteinExistence type="predicted"/>
<dbReference type="RefSeq" id="WP_342884213.1">
    <property type="nucleotide sequence ID" value="NZ_JBBMQU010000029.1"/>
</dbReference>
<keyword evidence="2" id="KW-1185">Reference proteome</keyword>
<dbReference type="EMBL" id="JBBMQU010000029">
    <property type="protein sequence ID" value="MEM5552044.1"/>
    <property type="molecule type" value="Genomic_DNA"/>
</dbReference>
<dbReference type="Proteomes" id="UP001388366">
    <property type="component" value="Unassembled WGS sequence"/>
</dbReference>
<gene>
    <name evidence="1" type="ORF">WNY63_15020</name>
</gene>
<evidence type="ECO:0008006" key="3">
    <source>
        <dbReference type="Google" id="ProtNLM"/>
    </source>
</evidence>
<evidence type="ECO:0000313" key="2">
    <source>
        <dbReference type="Proteomes" id="UP001388366"/>
    </source>
</evidence>
<name>A0ABU9U4S5_9GAMM</name>
<comment type="caution">
    <text evidence="1">The sequence shown here is derived from an EMBL/GenBank/DDBJ whole genome shotgun (WGS) entry which is preliminary data.</text>
</comment>
<protein>
    <recommendedName>
        <fullName evidence="3">DUF2971 domain-containing protein</fullName>
    </recommendedName>
</protein>
<reference evidence="1 2" key="1">
    <citation type="submission" date="2024-03" db="EMBL/GenBank/DDBJ databases">
        <title>Community enrichment and isolation of bacterial strains for fucoidan degradation.</title>
        <authorList>
            <person name="Sichert A."/>
        </authorList>
    </citation>
    <scope>NUCLEOTIDE SEQUENCE [LARGE SCALE GENOMIC DNA]</scope>
    <source>
        <strain evidence="1 2">AS81</strain>
    </source>
</reference>
<accession>A0ABU9U4S5</accession>
<evidence type="ECO:0000313" key="1">
    <source>
        <dbReference type="EMBL" id="MEM5552044.1"/>
    </source>
</evidence>